<evidence type="ECO:0000256" key="1">
    <source>
        <dbReference type="SAM" id="MobiDB-lite"/>
    </source>
</evidence>
<dbReference type="Proteomes" id="UP000325081">
    <property type="component" value="Unassembled WGS sequence"/>
</dbReference>
<dbReference type="InterPro" id="IPR036875">
    <property type="entry name" value="Znf_CCHC_sf"/>
</dbReference>
<evidence type="ECO:0000313" key="3">
    <source>
        <dbReference type="Proteomes" id="UP000325081"/>
    </source>
</evidence>
<dbReference type="GO" id="GO:0003676">
    <property type="term" value="F:nucleic acid binding"/>
    <property type="evidence" value="ECO:0007669"/>
    <property type="project" value="InterPro"/>
</dbReference>
<reference evidence="3" key="1">
    <citation type="journal article" date="2019" name="Curr. Biol.">
        <title>Genome Sequence of Striga asiatica Provides Insight into the Evolution of Plant Parasitism.</title>
        <authorList>
            <person name="Yoshida S."/>
            <person name="Kim S."/>
            <person name="Wafula E.K."/>
            <person name="Tanskanen J."/>
            <person name="Kim Y.M."/>
            <person name="Honaas L."/>
            <person name="Yang Z."/>
            <person name="Spallek T."/>
            <person name="Conn C.E."/>
            <person name="Ichihashi Y."/>
            <person name="Cheong K."/>
            <person name="Cui S."/>
            <person name="Der J.P."/>
            <person name="Gundlach H."/>
            <person name="Jiao Y."/>
            <person name="Hori C."/>
            <person name="Ishida J.K."/>
            <person name="Kasahara H."/>
            <person name="Kiba T."/>
            <person name="Kim M.S."/>
            <person name="Koo N."/>
            <person name="Laohavisit A."/>
            <person name="Lee Y.H."/>
            <person name="Lumba S."/>
            <person name="McCourt P."/>
            <person name="Mortimer J.C."/>
            <person name="Mutuku J.M."/>
            <person name="Nomura T."/>
            <person name="Sasaki-Sekimoto Y."/>
            <person name="Seto Y."/>
            <person name="Wang Y."/>
            <person name="Wakatake T."/>
            <person name="Sakakibara H."/>
            <person name="Demura T."/>
            <person name="Yamaguchi S."/>
            <person name="Yoneyama K."/>
            <person name="Manabe R.I."/>
            <person name="Nelson D.C."/>
            <person name="Schulman A.H."/>
            <person name="Timko M.P."/>
            <person name="dePamphilis C.W."/>
            <person name="Choi D."/>
            <person name="Shirasu K."/>
        </authorList>
    </citation>
    <scope>NUCLEOTIDE SEQUENCE [LARGE SCALE GENOMIC DNA]</scope>
    <source>
        <strain evidence="3">cv. UVA1</strain>
    </source>
</reference>
<feature type="compositionally biased region" description="Polar residues" evidence="1">
    <location>
        <begin position="94"/>
        <end position="103"/>
    </location>
</feature>
<keyword evidence="3" id="KW-1185">Reference proteome</keyword>
<comment type="caution">
    <text evidence="2">The sequence shown here is derived from an EMBL/GenBank/DDBJ whole genome shotgun (WGS) entry which is preliminary data.</text>
</comment>
<dbReference type="EMBL" id="BKCP01004494">
    <property type="protein sequence ID" value="GER31529.1"/>
    <property type="molecule type" value="Genomic_DNA"/>
</dbReference>
<dbReference type="GO" id="GO:0008270">
    <property type="term" value="F:zinc ion binding"/>
    <property type="evidence" value="ECO:0007669"/>
    <property type="project" value="InterPro"/>
</dbReference>
<dbReference type="SUPFAM" id="SSF57756">
    <property type="entry name" value="Retrovirus zinc finger-like domains"/>
    <property type="match status" value="1"/>
</dbReference>
<evidence type="ECO:0000313" key="2">
    <source>
        <dbReference type="EMBL" id="GER31529.1"/>
    </source>
</evidence>
<gene>
    <name evidence="2" type="ORF">STAS_07537</name>
</gene>
<accession>A0A5A7PFI5</accession>
<dbReference type="OrthoDB" id="1938144at2759"/>
<proteinExistence type="predicted"/>
<organism evidence="2 3">
    <name type="scientific">Striga asiatica</name>
    <name type="common">Asiatic witchweed</name>
    <name type="synonym">Buchnera asiatica</name>
    <dbReference type="NCBI Taxonomy" id="4170"/>
    <lineage>
        <taxon>Eukaryota</taxon>
        <taxon>Viridiplantae</taxon>
        <taxon>Streptophyta</taxon>
        <taxon>Embryophyta</taxon>
        <taxon>Tracheophyta</taxon>
        <taxon>Spermatophyta</taxon>
        <taxon>Magnoliopsida</taxon>
        <taxon>eudicotyledons</taxon>
        <taxon>Gunneridae</taxon>
        <taxon>Pentapetalae</taxon>
        <taxon>asterids</taxon>
        <taxon>lamiids</taxon>
        <taxon>Lamiales</taxon>
        <taxon>Orobanchaceae</taxon>
        <taxon>Buchnereae</taxon>
        <taxon>Striga</taxon>
    </lineage>
</organism>
<protein>
    <submittedName>
        <fullName evidence="2">Gag-pol polyprotein</fullName>
    </submittedName>
</protein>
<sequence>MTSNTAETINSAVRSVRELPITTLLEALKDMQQRWSMANRDEANSTFTALAKTPHSMMENNYKVATRFYVQKASDAVYKMLADVMPIAGNQTFMSDTTATPRQVNPRDGSAKPGRPRKQRLKSGWEHRSKNRCSKCNEKGHNVKTCRNPIKNEKQIPGDAKFRFSHCQQESTCSVGNRTCQTGPNEQMELETPRKCCSRTRKGLVWTSAFSNGAVLCVGGGRRKMKHSAMADGDWSGPSFEGGHSLFLEDGRLPLDNDGRWRLC</sequence>
<name>A0A5A7PFI5_STRAF</name>
<feature type="region of interest" description="Disordered" evidence="1">
    <location>
        <begin position="94"/>
        <end position="128"/>
    </location>
</feature>
<dbReference type="AlphaFoldDB" id="A0A5A7PFI5"/>